<comment type="caution">
    <text evidence="11">The sequence shown here is derived from an EMBL/GenBank/DDBJ whole genome shotgun (WGS) entry which is preliminary data.</text>
</comment>
<dbReference type="GO" id="GO:0005886">
    <property type="term" value="C:plasma membrane"/>
    <property type="evidence" value="ECO:0007669"/>
    <property type="project" value="UniProtKB-SubCell"/>
</dbReference>
<dbReference type="PANTHER" id="PTHR48090">
    <property type="entry name" value="UNDECAPRENYL-PHOSPHATE 4-DEOXY-4-FORMAMIDO-L-ARABINOSE TRANSFERASE-RELATED"/>
    <property type="match status" value="1"/>
</dbReference>
<evidence type="ECO:0000259" key="10">
    <source>
        <dbReference type="Pfam" id="PF00535"/>
    </source>
</evidence>
<gene>
    <name evidence="11" type="ORF">GON04_08430</name>
</gene>
<dbReference type="SUPFAM" id="SSF53448">
    <property type="entry name" value="Nucleotide-diphospho-sugar transferases"/>
    <property type="match status" value="1"/>
</dbReference>
<evidence type="ECO:0000256" key="5">
    <source>
        <dbReference type="ARBA" id="ARBA00022692"/>
    </source>
</evidence>
<dbReference type="Proteomes" id="UP000469385">
    <property type="component" value="Unassembled WGS sequence"/>
</dbReference>
<evidence type="ECO:0000256" key="6">
    <source>
        <dbReference type="ARBA" id="ARBA00022989"/>
    </source>
</evidence>
<evidence type="ECO:0000256" key="9">
    <source>
        <dbReference type="SAM" id="Phobius"/>
    </source>
</evidence>
<dbReference type="InterPro" id="IPR029044">
    <property type="entry name" value="Nucleotide-diphossugar_trans"/>
</dbReference>
<dbReference type="EMBL" id="WSEL01000003">
    <property type="protein sequence ID" value="MVQ29471.1"/>
    <property type="molecule type" value="Genomic_DNA"/>
</dbReference>
<evidence type="ECO:0000256" key="4">
    <source>
        <dbReference type="ARBA" id="ARBA00022679"/>
    </source>
</evidence>
<dbReference type="GO" id="GO:0016757">
    <property type="term" value="F:glycosyltransferase activity"/>
    <property type="evidence" value="ECO:0007669"/>
    <property type="project" value="UniProtKB-KW"/>
</dbReference>
<dbReference type="Gene3D" id="3.90.550.10">
    <property type="entry name" value="Spore Coat Polysaccharide Biosynthesis Protein SpsA, Chain A"/>
    <property type="match status" value="1"/>
</dbReference>
<dbReference type="AlphaFoldDB" id="A0A6N8IRF3"/>
<accession>A0A6N8IRF3</accession>
<dbReference type="Pfam" id="PF00535">
    <property type="entry name" value="Glycos_transf_2"/>
    <property type="match status" value="1"/>
</dbReference>
<evidence type="ECO:0000313" key="11">
    <source>
        <dbReference type="EMBL" id="MVQ29471.1"/>
    </source>
</evidence>
<evidence type="ECO:0000256" key="1">
    <source>
        <dbReference type="ARBA" id="ARBA00004651"/>
    </source>
</evidence>
<keyword evidence="4 11" id="KW-0808">Transferase</keyword>
<feature type="transmembrane region" description="Helical" evidence="9">
    <location>
        <begin position="229"/>
        <end position="250"/>
    </location>
</feature>
<keyword evidence="12" id="KW-1185">Reference proteome</keyword>
<evidence type="ECO:0000256" key="3">
    <source>
        <dbReference type="ARBA" id="ARBA00022676"/>
    </source>
</evidence>
<feature type="transmembrane region" description="Helical" evidence="9">
    <location>
        <begin position="262"/>
        <end position="287"/>
    </location>
</feature>
<evidence type="ECO:0000256" key="2">
    <source>
        <dbReference type="ARBA" id="ARBA00022475"/>
    </source>
</evidence>
<name>A0A6N8IRF3_9BURK</name>
<protein>
    <submittedName>
        <fullName evidence="11">Glycosyltransferase</fullName>
    </submittedName>
</protein>
<sequence length="346" mass="38433">MLLSVVVPCYNEEEVITATHRRLLEVLGQDATVQLELVYVDDGSRDGTLACLRELQGHDPRVRVVSFSRNFGHQFAVTAGLDHCAGDAVCIIDADLQDPPEVILEMLERWRHGVDVAYGVRTEREGESAFKQWSAKLFYRIINRVSDTPIPLDTGDFRLMDRTAAEAFQAMPERDRFVRGMVAWAGFRQESVPYRRAARFAGTTKYPLRKMLHFAADGILSFSTAPLRLAIYVGLAAAVLAMVGVVYALAMRLATSNWVEGWTLLFIAVLFIGGVQLTFLGVLGEYIGRIYGEVKRRPLYLVKEQLGFEPGGLPQCASAVPIRTPEALMHPPRQPAHTTGRTGAQV</sequence>
<keyword evidence="6 9" id="KW-1133">Transmembrane helix</keyword>
<dbReference type="FunFam" id="3.90.550.10:FF:000079">
    <property type="entry name" value="Probable glycosyl transferase"/>
    <property type="match status" value="1"/>
</dbReference>
<evidence type="ECO:0000256" key="7">
    <source>
        <dbReference type="ARBA" id="ARBA00023136"/>
    </source>
</evidence>
<dbReference type="InterPro" id="IPR050256">
    <property type="entry name" value="Glycosyltransferase_2"/>
</dbReference>
<keyword evidence="5 9" id="KW-0812">Transmembrane</keyword>
<comment type="subcellular location">
    <subcellularLocation>
        <location evidence="1">Cell membrane</location>
        <topology evidence="1">Multi-pass membrane protein</topology>
    </subcellularLocation>
</comment>
<evidence type="ECO:0000256" key="8">
    <source>
        <dbReference type="ARBA" id="ARBA00038152"/>
    </source>
</evidence>
<dbReference type="InterPro" id="IPR001173">
    <property type="entry name" value="Glyco_trans_2-like"/>
</dbReference>
<comment type="similarity">
    <text evidence="8">Belongs to the glycosyltransferase 2 family. GtrB subfamily.</text>
</comment>
<evidence type="ECO:0000313" key="12">
    <source>
        <dbReference type="Proteomes" id="UP000469385"/>
    </source>
</evidence>
<keyword evidence="2" id="KW-1003">Cell membrane</keyword>
<dbReference type="CDD" id="cd04187">
    <property type="entry name" value="DPM1_like_bac"/>
    <property type="match status" value="1"/>
</dbReference>
<feature type="domain" description="Glycosyltransferase 2-like" evidence="10">
    <location>
        <begin position="4"/>
        <end position="166"/>
    </location>
</feature>
<proteinExistence type="inferred from homology"/>
<keyword evidence="3" id="KW-0328">Glycosyltransferase</keyword>
<dbReference type="PANTHER" id="PTHR48090:SF1">
    <property type="entry name" value="PROPHAGE BACTOPRENOL GLUCOSYL TRANSFERASE HOMOLOG"/>
    <property type="match status" value="1"/>
</dbReference>
<keyword evidence="7 9" id="KW-0472">Membrane</keyword>
<organism evidence="11 12">
    <name type="scientific">Ramlibacter pinisoli</name>
    <dbReference type="NCBI Taxonomy" id="2682844"/>
    <lineage>
        <taxon>Bacteria</taxon>
        <taxon>Pseudomonadati</taxon>
        <taxon>Pseudomonadota</taxon>
        <taxon>Betaproteobacteria</taxon>
        <taxon>Burkholderiales</taxon>
        <taxon>Comamonadaceae</taxon>
        <taxon>Ramlibacter</taxon>
    </lineage>
</organism>
<reference evidence="11 12" key="1">
    <citation type="submission" date="2019-12" db="EMBL/GenBank/DDBJ databases">
        <authorList>
            <person name="Huq M.A."/>
        </authorList>
    </citation>
    <scope>NUCLEOTIDE SEQUENCE [LARGE SCALE GENOMIC DNA]</scope>
    <source>
        <strain evidence="11 12">MAH-25</strain>
    </source>
</reference>